<dbReference type="PANTHER" id="PTHR34988">
    <property type="entry name" value="PROTEIN, PUTATIVE-RELATED"/>
    <property type="match status" value="1"/>
</dbReference>
<dbReference type="AlphaFoldDB" id="A0A419EU44"/>
<dbReference type="CDD" id="cd11378">
    <property type="entry name" value="DUF296"/>
    <property type="match status" value="1"/>
</dbReference>
<reference evidence="2 3" key="1">
    <citation type="journal article" date="2017" name="ISME J.">
        <title>Energy and carbon metabolisms in a deep terrestrial subsurface fluid microbial community.</title>
        <authorList>
            <person name="Momper L."/>
            <person name="Jungbluth S.P."/>
            <person name="Lee M.D."/>
            <person name="Amend J.P."/>
        </authorList>
    </citation>
    <scope>NUCLEOTIDE SEQUENCE [LARGE SCALE GENOMIC DNA]</scope>
    <source>
        <strain evidence="2">SURF_17</strain>
    </source>
</reference>
<sequence length="149" mass="16085">MKFSQGEIGRVFVMRLEDGDKLPQTIEDFAAQQGVSSAMCVLVGGIDDGGTIVVGPRDRTTMPPEPMLFKLKGVHEVSAVGTLFPDAQGRPRLHMHAALGREGNTHTGCIRPGVDIWKLGEVVLLEILNSTAVRRKDPATGFEVLVPQP</sequence>
<proteinExistence type="predicted"/>
<keyword evidence="2" id="KW-0238">DNA-binding</keyword>
<dbReference type="GO" id="GO:0003677">
    <property type="term" value="F:DNA binding"/>
    <property type="evidence" value="ECO:0007669"/>
    <property type="project" value="UniProtKB-KW"/>
</dbReference>
<dbReference type="SUPFAM" id="SSF117856">
    <property type="entry name" value="AF0104/ALDC/Ptd012-like"/>
    <property type="match status" value="1"/>
</dbReference>
<dbReference type="PANTHER" id="PTHR34988:SF1">
    <property type="entry name" value="DNA-BINDING PROTEIN"/>
    <property type="match status" value="1"/>
</dbReference>
<evidence type="ECO:0000313" key="2">
    <source>
        <dbReference type="EMBL" id="RJP67582.1"/>
    </source>
</evidence>
<dbReference type="InterPro" id="IPR005175">
    <property type="entry name" value="PPC_dom"/>
</dbReference>
<name>A0A419EU44_9BACT</name>
<dbReference type="Pfam" id="PF03479">
    <property type="entry name" value="PCC"/>
    <property type="match status" value="1"/>
</dbReference>
<dbReference type="Gene3D" id="3.30.1330.80">
    <property type="entry name" value="Hypothetical protein, similar to alpha- acetolactate decarboxylase, domain 2"/>
    <property type="match status" value="1"/>
</dbReference>
<comment type="caution">
    <text evidence="2">The sequence shown here is derived from an EMBL/GenBank/DDBJ whole genome shotgun (WGS) entry which is preliminary data.</text>
</comment>
<dbReference type="PROSITE" id="PS51742">
    <property type="entry name" value="PPC"/>
    <property type="match status" value="1"/>
</dbReference>
<protein>
    <submittedName>
        <fullName evidence="2">DNA-binding protein</fullName>
    </submittedName>
</protein>
<organism evidence="2 3">
    <name type="scientific">Candidatus Abyssobacteria bacterium SURF_17</name>
    <dbReference type="NCBI Taxonomy" id="2093361"/>
    <lineage>
        <taxon>Bacteria</taxon>
        <taxon>Pseudomonadati</taxon>
        <taxon>Candidatus Hydrogenedentota</taxon>
        <taxon>Candidatus Abyssobacteria</taxon>
    </lineage>
</organism>
<dbReference type="Proteomes" id="UP000285961">
    <property type="component" value="Unassembled WGS sequence"/>
</dbReference>
<evidence type="ECO:0000259" key="1">
    <source>
        <dbReference type="PROSITE" id="PS51742"/>
    </source>
</evidence>
<feature type="domain" description="PPC" evidence="1">
    <location>
        <begin position="6"/>
        <end position="148"/>
    </location>
</feature>
<accession>A0A419EU44</accession>
<evidence type="ECO:0000313" key="3">
    <source>
        <dbReference type="Proteomes" id="UP000285961"/>
    </source>
</evidence>
<dbReference type="EMBL" id="QZKI01000102">
    <property type="protein sequence ID" value="RJP67582.1"/>
    <property type="molecule type" value="Genomic_DNA"/>
</dbReference>
<gene>
    <name evidence="2" type="ORF">C4532_14470</name>
</gene>